<dbReference type="Gene3D" id="3.40.50.150">
    <property type="entry name" value="Vaccinia Virus protein VP39"/>
    <property type="match status" value="1"/>
</dbReference>
<feature type="domain" description="Methyltransferase type 12" evidence="1">
    <location>
        <begin position="31"/>
        <end position="126"/>
    </location>
</feature>
<dbReference type="InterPro" id="IPR013217">
    <property type="entry name" value="Methyltransf_12"/>
</dbReference>
<protein>
    <recommendedName>
        <fullName evidence="1">Methyltransferase type 12 domain-containing protein</fullName>
    </recommendedName>
</protein>
<dbReference type="SUPFAM" id="SSF53335">
    <property type="entry name" value="S-adenosyl-L-methionine-dependent methyltransferases"/>
    <property type="match status" value="1"/>
</dbReference>
<keyword evidence="3" id="KW-1185">Reference proteome</keyword>
<sequence length="245" mass="26899">MLDLDAVVLREFHAEIVSWVKGHVPDAKVIVDIGAGTGAGTFQLLAHFPDAHVVAVDSSDEMLHRLDEHAAGQDRVRTVVGDLDHGWPHDVPKPDLVWASNSMHHMADPAKVLRAIHDALPPGGVLALLEIEGFPRFLADTADAEVEERCHEAMARRRAVDMPHMGDDWGAALAAAGFEVRDARRFTAHLTDPDQEATAQYARATFERMRDSGDLPDEDMARLAAHRTGLTVRAERLGWIAVRQA</sequence>
<dbReference type="CDD" id="cd02440">
    <property type="entry name" value="AdoMet_MTases"/>
    <property type="match status" value="1"/>
</dbReference>
<dbReference type="InterPro" id="IPR029063">
    <property type="entry name" value="SAM-dependent_MTases_sf"/>
</dbReference>
<reference evidence="3" key="1">
    <citation type="journal article" date="2019" name="Int. J. Syst. Evol. Microbiol.">
        <title>The Global Catalogue of Microorganisms (GCM) 10K type strain sequencing project: providing services to taxonomists for standard genome sequencing and annotation.</title>
        <authorList>
            <consortium name="The Broad Institute Genomics Platform"/>
            <consortium name="The Broad Institute Genome Sequencing Center for Infectious Disease"/>
            <person name="Wu L."/>
            <person name="Ma J."/>
        </authorList>
    </citation>
    <scope>NUCLEOTIDE SEQUENCE [LARGE SCALE GENOMIC DNA]</scope>
    <source>
        <strain evidence="3">JCM 17441</strain>
    </source>
</reference>
<dbReference type="Pfam" id="PF08242">
    <property type="entry name" value="Methyltransf_12"/>
    <property type="match status" value="1"/>
</dbReference>
<dbReference type="EMBL" id="BAABAT010000002">
    <property type="protein sequence ID" value="GAA4245460.1"/>
    <property type="molecule type" value="Genomic_DNA"/>
</dbReference>
<evidence type="ECO:0000313" key="2">
    <source>
        <dbReference type="EMBL" id="GAA4245460.1"/>
    </source>
</evidence>
<proteinExistence type="predicted"/>
<comment type="caution">
    <text evidence="2">The sequence shown here is derived from an EMBL/GenBank/DDBJ whole genome shotgun (WGS) entry which is preliminary data.</text>
</comment>
<gene>
    <name evidence="2" type="ORF">GCM10022255_012920</name>
</gene>
<dbReference type="Proteomes" id="UP001500620">
    <property type="component" value="Unassembled WGS sequence"/>
</dbReference>
<evidence type="ECO:0000259" key="1">
    <source>
        <dbReference type="Pfam" id="PF08242"/>
    </source>
</evidence>
<evidence type="ECO:0000313" key="3">
    <source>
        <dbReference type="Proteomes" id="UP001500620"/>
    </source>
</evidence>
<organism evidence="2 3">
    <name type="scientific">Dactylosporangium darangshiense</name>
    <dbReference type="NCBI Taxonomy" id="579108"/>
    <lineage>
        <taxon>Bacteria</taxon>
        <taxon>Bacillati</taxon>
        <taxon>Actinomycetota</taxon>
        <taxon>Actinomycetes</taxon>
        <taxon>Micromonosporales</taxon>
        <taxon>Micromonosporaceae</taxon>
        <taxon>Dactylosporangium</taxon>
    </lineage>
</organism>
<accession>A0ABP8D0X6</accession>
<name>A0ABP8D0X6_9ACTN</name>
<dbReference type="PANTHER" id="PTHR43861">
    <property type="entry name" value="TRANS-ACONITATE 2-METHYLTRANSFERASE-RELATED"/>
    <property type="match status" value="1"/>
</dbReference>